<accession>A0ABN1ZZD7</accession>
<feature type="region of interest" description="Disordered" evidence="1">
    <location>
        <begin position="50"/>
        <end position="77"/>
    </location>
</feature>
<organism evidence="2 3">
    <name type="scientific">Kribbella lupini</name>
    <dbReference type="NCBI Taxonomy" id="291602"/>
    <lineage>
        <taxon>Bacteria</taxon>
        <taxon>Bacillati</taxon>
        <taxon>Actinomycetota</taxon>
        <taxon>Actinomycetes</taxon>
        <taxon>Propionibacteriales</taxon>
        <taxon>Kribbellaceae</taxon>
        <taxon>Kribbella</taxon>
    </lineage>
</organism>
<protein>
    <recommendedName>
        <fullName evidence="4">Acetyltransferase (GNAT) family protein</fullName>
    </recommendedName>
</protein>
<evidence type="ECO:0000256" key="1">
    <source>
        <dbReference type="SAM" id="MobiDB-lite"/>
    </source>
</evidence>
<comment type="caution">
    <text evidence="2">The sequence shown here is derived from an EMBL/GenBank/DDBJ whole genome shotgun (WGS) entry which is preliminary data.</text>
</comment>
<gene>
    <name evidence="2" type="ORF">GCM10009741_00910</name>
</gene>
<dbReference type="Proteomes" id="UP001500363">
    <property type="component" value="Unassembled WGS sequence"/>
</dbReference>
<keyword evidence="3" id="KW-1185">Reference proteome</keyword>
<evidence type="ECO:0000313" key="3">
    <source>
        <dbReference type="Proteomes" id="UP001500363"/>
    </source>
</evidence>
<dbReference type="EMBL" id="BAAANC010000001">
    <property type="protein sequence ID" value="GAA1508057.1"/>
    <property type="molecule type" value="Genomic_DNA"/>
</dbReference>
<name>A0ABN1ZZD7_9ACTN</name>
<sequence>MFLRAMERSDLDELLVVHEEGAVLGLAAVFPQSEYPFPRETIRERWAVEIEDPAGSTPSTAGSLPGAASARRTRLSR</sequence>
<evidence type="ECO:0000313" key="2">
    <source>
        <dbReference type="EMBL" id="GAA1508057.1"/>
    </source>
</evidence>
<proteinExistence type="predicted"/>
<reference evidence="2 3" key="1">
    <citation type="journal article" date="2019" name="Int. J. Syst. Evol. Microbiol.">
        <title>The Global Catalogue of Microorganisms (GCM) 10K type strain sequencing project: providing services to taxonomists for standard genome sequencing and annotation.</title>
        <authorList>
            <consortium name="The Broad Institute Genomics Platform"/>
            <consortium name="The Broad Institute Genome Sequencing Center for Infectious Disease"/>
            <person name="Wu L."/>
            <person name="Ma J."/>
        </authorList>
    </citation>
    <scope>NUCLEOTIDE SEQUENCE [LARGE SCALE GENOMIC DNA]</scope>
    <source>
        <strain evidence="2 3">JCM 14303</strain>
    </source>
</reference>
<evidence type="ECO:0008006" key="4">
    <source>
        <dbReference type="Google" id="ProtNLM"/>
    </source>
</evidence>